<feature type="compositionally biased region" description="Basic residues" evidence="1">
    <location>
        <begin position="919"/>
        <end position="929"/>
    </location>
</feature>
<evidence type="ECO:0000313" key="4">
    <source>
        <dbReference type="Proteomes" id="UP000256964"/>
    </source>
</evidence>
<feature type="compositionally biased region" description="Polar residues" evidence="1">
    <location>
        <begin position="25"/>
        <end position="34"/>
    </location>
</feature>
<sequence>MAAAAMVVQPFPRKPLPFDPYVASDTPSAVSGVSQDEPRTSTGIPDIFAPGPSSARVPRRLSVSTNTDADGSDGTPQPSAAPSSHHSIPPRTYDVHLKDERRDCDAQRAPSPDSSTPPPVPPKPPTQDRPKSVKSVSILAPTDISPVPRVFSYSVSDSGHSYRPNFVASSESVPARPAYITSQAMAARSPAAGRLSFSSDALLGRPSSMEPVTRKASSVRARRNRLHKTRPRPPSPTRSSNSSVLSLLLTRAFGSGEHSSRHHGSRSSPSMSDRSYRPTRSLSDGSSKIILPRPSPSSRSSQTTDSSCTASSSASTSVSYASTTLTTPDSESPRLSPRSSTRTNKLQKRRPSVAPSSYPYALGTTSAALGRSKSTPTGLGQRAPKNRIWSSVEEARIAAEEADVSGEQDPSLWYSPPTDASSARTSGLGPISEVRRKTSSQALSDLACTGLCSTSLAAYASQHAFDTDAAEQARTLHDNAWHDANSRGEPFNPYAQCASPPDDTPGSFAGQSDKPAFPALEVSQSASLGDSQSGAGESSSGFAVVGGYLDRSEDAMRRWTLAMADVPEDVLVQHLERLRKESVALARGRLPGRRSAAPSQIGHGEDELTVDTRDRRSSFFFGGPREMGIAPQSPSRARFSVGDYDRDLDGDDSDDEALFDEGDEEDWKTARQVLFCCRELVQTERNYQARLRELASTELSHHYASLVARHVPALLRVSETLLAHVIDDPSAWGVSAAFIGCEDELEEAFVSWSAVAGEFFLEDANLRPPRKLKKHTEDTLSDLGHGSTGFGRIMRTRSQVGMPSSKPAVANRRYSSAMSDIGHGEMSSNLGHSGGGMFTAALGTGLAFGLSVSSPSPLELDSPKPKSVHGGLSRVPTGSSGLGLTKAVNAWKRMSMPSSLSHVPSLLPTSPTTAYTHSPSHHGHSHHHSTGSAHGHGTSKKHASEQDANMTIRDLAIQPTQRVMRYVLQYRDLLDHTPTTSPSRGLVERAHESALRIAKKCDRAQAHAAFLRQSSPKPKIDKQAARQQTTST</sequence>
<dbReference type="InterPro" id="IPR051092">
    <property type="entry name" value="FYVE_RhoGEF_PH"/>
</dbReference>
<gene>
    <name evidence="3" type="ORF">OH76DRAFT_1400783</name>
</gene>
<feature type="region of interest" description="Disordered" evidence="1">
    <location>
        <begin position="1012"/>
        <end position="1032"/>
    </location>
</feature>
<accession>A0A371DH57</accession>
<feature type="compositionally biased region" description="Pro residues" evidence="1">
    <location>
        <begin position="115"/>
        <end position="125"/>
    </location>
</feature>
<dbReference type="PANTHER" id="PTHR12673:SF159">
    <property type="entry name" value="LD03170P"/>
    <property type="match status" value="1"/>
</dbReference>
<dbReference type="Pfam" id="PF00621">
    <property type="entry name" value="RhoGEF"/>
    <property type="match status" value="1"/>
</dbReference>
<feature type="compositionally biased region" description="Low complexity" evidence="1">
    <location>
        <begin position="286"/>
        <end position="342"/>
    </location>
</feature>
<organism evidence="3 4">
    <name type="scientific">Lentinus brumalis</name>
    <dbReference type="NCBI Taxonomy" id="2498619"/>
    <lineage>
        <taxon>Eukaryota</taxon>
        <taxon>Fungi</taxon>
        <taxon>Dikarya</taxon>
        <taxon>Basidiomycota</taxon>
        <taxon>Agaricomycotina</taxon>
        <taxon>Agaricomycetes</taxon>
        <taxon>Polyporales</taxon>
        <taxon>Polyporaceae</taxon>
        <taxon>Lentinus</taxon>
    </lineage>
</organism>
<feature type="domain" description="DH" evidence="2">
    <location>
        <begin position="940"/>
        <end position="1004"/>
    </location>
</feature>
<name>A0A371DH57_9APHY</name>
<evidence type="ECO:0000313" key="3">
    <source>
        <dbReference type="EMBL" id="RDX51885.1"/>
    </source>
</evidence>
<protein>
    <recommendedName>
        <fullName evidence="2">DH domain-containing protein</fullName>
    </recommendedName>
</protein>
<feature type="region of interest" description="Disordered" evidence="1">
    <location>
        <begin position="1"/>
        <end position="140"/>
    </location>
</feature>
<dbReference type="Proteomes" id="UP000256964">
    <property type="component" value="Unassembled WGS sequence"/>
</dbReference>
<reference evidence="3 4" key="1">
    <citation type="journal article" date="2018" name="Biotechnol. Biofuels">
        <title>Integrative visual omics of the white-rot fungus Polyporus brumalis exposes the biotechnological potential of its oxidative enzymes for delignifying raw plant biomass.</title>
        <authorList>
            <person name="Miyauchi S."/>
            <person name="Rancon A."/>
            <person name="Drula E."/>
            <person name="Hage H."/>
            <person name="Chaduli D."/>
            <person name="Favel A."/>
            <person name="Grisel S."/>
            <person name="Henrissat B."/>
            <person name="Herpoel-Gimbert I."/>
            <person name="Ruiz-Duenas F.J."/>
            <person name="Chevret D."/>
            <person name="Hainaut M."/>
            <person name="Lin J."/>
            <person name="Wang M."/>
            <person name="Pangilinan J."/>
            <person name="Lipzen A."/>
            <person name="Lesage-Meessen L."/>
            <person name="Navarro D."/>
            <person name="Riley R."/>
            <person name="Grigoriev I.V."/>
            <person name="Zhou S."/>
            <person name="Raouche S."/>
            <person name="Rosso M.N."/>
        </authorList>
    </citation>
    <scope>NUCLEOTIDE SEQUENCE [LARGE SCALE GENOMIC DNA]</scope>
    <source>
        <strain evidence="3 4">BRFM 1820</strain>
    </source>
</reference>
<feature type="region of interest" description="Disordered" evidence="1">
    <location>
        <begin position="899"/>
        <end position="946"/>
    </location>
</feature>
<dbReference type="STRING" id="139420.A0A371DH57"/>
<dbReference type="Gene3D" id="1.20.900.10">
    <property type="entry name" value="Dbl homology (DH) domain"/>
    <property type="match status" value="1"/>
</dbReference>
<evidence type="ECO:0000259" key="2">
    <source>
        <dbReference type="PROSITE" id="PS50010"/>
    </source>
</evidence>
<dbReference type="InterPro" id="IPR035899">
    <property type="entry name" value="DBL_dom_sf"/>
</dbReference>
<keyword evidence="4" id="KW-1185">Reference proteome</keyword>
<feature type="region of interest" description="Disordered" evidence="1">
    <location>
        <begin position="853"/>
        <end position="883"/>
    </location>
</feature>
<dbReference type="GO" id="GO:0005085">
    <property type="term" value="F:guanyl-nucleotide exchange factor activity"/>
    <property type="evidence" value="ECO:0007669"/>
    <property type="project" value="InterPro"/>
</dbReference>
<feature type="compositionally biased region" description="Low complexity" evidence="1">
    <location>
        <begin position="78"/>
        <end position="90"/>
    </location>
</feature>
<feature type="region of interest" description="Disordered" evidence="1">
    <location>
        <begin position="399"/>
        <end position="431"/>
    </location>
</feature>
<evidence type="ECO:0000256" key="1">
    <source>
        <dbReference type="SAM" id="MobiDB-lite"/>
    </source>
</evidence>
<proteinExistence type="predicted"/>
<feature type="compositionally biased region" description="Polar residues" evidence="1">
    <location>
        <begin position="363"/>
        <end position="378"/>
    </location>
</feature>
<dbReference type="InterPro" id="IPR000219">
    <property type="entry name" value="DH_dom"/>
</dbReference>
<dbReference type="PANTHER" id="PTHR12673">
    <property type="entry name" value="FACIOGENITAL DYSPLASIA PROTEIN"/>
    <property type="match status" value="1"/>
</dbReference>
<feature type="region of interest" description="Disordered" evidence="1">
    <location>
        <begin position="201"/>
        <end position="385"/>
    </location>
</feature>
<feature type="compositionally biased region" description="Polar residues" evidence="1">
    <location>
        <begin position="62"/>
        <end position="77"/>
    </location>
</feature>
<dbReference type="SUPFAM" id="SSF48065">
    <property type="entry name" value="DBL homology domain (DH-domain)"/>
    <property type="match status" value="1"/>
</dbReference>
<dbReference type="EMBL" id="KZ857392">
    <property type="protein sequence ID" value="RDX51885.1"/>
    <property type="molecule type" value="Genomic_DNA"/>
</dbReference>
<feature type="compositionally biased region" description="Low complexity" evidence="1">
    <location>
        <begin position="899"/>
        <end position="918"/>
    </location>
</feature>
<dbReference type="AlphaFoldDB" id="A0A371DH57"/>
<dbReference type="GO" id="GO:0005737">
    <property type="term" value="C:cytoplasm"/>
    <property type="evidence" value="ECO:0007669"/>
    <property type="project" value="TreeGrafter"/>
</dbReference>
<feature type="region of interest" description="Disordered" evidence="1">
    <location>
        <begin position="482"/>
        <end position="514"/>
    </location>
</feature>
<dbReference type="OrthoDB" id="660555at2759"/>
<feature type="compositionally biased region" description="Basic residues" evidence="1">
    <location>
        <begin position="220"/>
        <end position="231"/>
    </location>
</feature>
<dbReference type="PROSITE" id="PS50010">
    <property type="entry name" value="DH_2"/>
    <property type="match status" value="1"/>
</dbReference>
<feature type="compositionally biased region" description="Low complexity" evidence="1">
    <location>
        <begin position="237"/>
        <end position="257"/>
    </location>
</feature>
<feature type="compositionally biased region" description="Basic and acidic residues" evidence="1">
    <location>
        <begin position="93"/>
        <end position="106"/>
    </location>
</feature>